<dbReference type="GO" id="GO:0008233">
    <property type="term" value="F:peptidase activity"/>
    <property type="evidence" value="ECO:0007669"/>
    <property type="project" value="UniProtKB-KW"/>
</dbReference>
<evidence type="ECO:0000256" key="6">
    <source>
        <dbReference type="ARBA" id="ARBA00022989"/>
    </source>
</evidence>
<dbReference type="NCBIfam" id="TIGR02602">
    <property type="entry name" value="8TM_EpsH"/>
    <property type="match status" value="1"/>
</dbReference>
<dbReference type="EC" id="3.4.22.-" evidence="10"/>
<evidence type="ECO:0000256" key="5">
    <source>
        <dbReference type="ARBA" id="ARBA00022801"/>
    </source>
</evidence>
<evidence type="ECO:0000256" key="7">
    <source>
        <dbReference type="ARBA" id="ARBA00023136"/>
    </source>
</evidence>
<evidence type="ECO:0000256" key="3">
    <source>
        <dbReference type="ARBA" id="ARBA00022670"/>
    </source>
</evidence>
<organism evidence="10 11">
    <name type="scientific">Neptunicella marina</name>
    <dbReference type="NCBI Taxonomy" id="2125989"/>
    <lineage>
        <taxon>Bacteria</taxon>
        <taxon>Pseudomonadati</taxon>
        <taxon>Pseudomonadota</taxon>
        <taxon>Gammaproteobacteria</taxon>
        <taxon>Alteromonadales</taxon>
        <taxon>Alteromonadaceae</taxon>
        <taxon>Neptunicella</taxon>
    </lineage>
</organism>
<feature type="transmembrane region" description="Helical" evidence="8">
    <location>
        <begin position="88"/>
        <end position="108"/>
    </location>
</feature>
<evidence type="ECO:0000256" key="2">
    <source>
        <dbReference type="ARBA" id="ARBA00022475"/>
    </source>
</evidence>
<keyword evidence="11" id="KW-1185">Reference proteome</keyword>
<dbReference type="NCBIfam" id="TIGR04178">
    <property type="entry name" value="exo_archaeo"/>
    <property type="match status" value="1"/>
</dbReference>
<reference evidence="10" key="1">
    <citation type="journal article" date="2018" name="Int. J. Syst. Evol. Microbiol.">
        <title>Neptunicella marina gen. nov., sp. nov., isolated from surface seawater.</title>
        <authorList>
            <person name="Liu X."/>
            <person name="Lai Q."/>
            <person name="Du Y."/>
            <person name="Zhang X."/>
            <person name="Liu Z."/>
            <person name="Sun F."/>
            <person name="Shao Z."/>
        </authorList>
    </citation>
    <scope>NUCLEOTIDE SEQUENCE</scope>
    <source>
        <strain evidence="10">S27-2</strain>
    </source>
</reference>
<protein>
    <submittedName>
        <fullName evidence="10">Exosortase A</fullName>
        <ecNumber evidence="10">3.4.22.-</ecNumber>
    </submittedName>
</protein>
<name>A0A8J6M1S0_9ALTE</name>
<dbReference type="Pfam" id="PF11984">
    <property type="entry name" value="DUF3485"/>
    <property type="match status" value="1"/>
</dbReference>
<keyword evidence="2" id="KW-1003">Cell membrane</keyword>
<dbReference type="RefSeq" id="WP_186506231.1">
    <property type="nucleotide sequence ID" value="NZ_JACNEP010000005.1"/>
</dbReference>
<dbReference type="InterPro" id="IPR026392">
    <property type="entry name" value="Exo/Archaeosortase_dom"/>
</dbReference>
<dbReference type="InterPro" id="IPR014263">
    <property type="entry name" value="Methanolan_biosynth_EpsI"/>
</dbReference>
<keyword evidence="7 8" id="KW-0472">Membrane</keyword>
<feature type="domain" description="Methanolan biosynthesis EpsI" evidence="9">
    <location>
        <begin position="297"/>
        <end position="458"/>
    </location>
</feature>
<evidence type="ECO:0000313" key="11">
    <source>
        <dbReference type="Proteomes" id="UP000601768"/>
    </source>
</evidence>
<dbReference type="GO" id="GO:0006508">
    <property type="term" value="P:proteolysis"/>
    <property type="evidence" value="ECO:0007669"/>
    <property type="project" value="UniProtKB-KW"/>
</dbReference>
<dbReference type="Pfam" id="PF09721">
    <property type="entry name" value="Exosortase_EpsH"/>
    <property type="match status" value="1"/>
</dbReference>
<comment type="caution">
    <text evidence="10">The sequence shown here is derived from an EMBL/GenBank/DDBJ whole genome shotgun (WGS) entry which is preliminary data.</text>
</comment>
<evidence type="ECO:0000313" key="10">
    <source>
        <dbReference type="EMBL" id="MBC3765758.1"/>
    </source>
</evidence>
<dbReference type="InterPro" id="IPR019127">
    <property type="entry name" value="Exosortase"/>
</dbReference>
<feature type="transmembrane region" description="Helical" evidence="8">
    <location>
        <begin position="179"/>
        <end position="197"/>
    </location>
</feature>
<feature type="transmembrane region" description="Helical" evidence="8">
    <location>
        <begin position="115"/>
        <end position="134"/>
    </location>
</feature>
<evidence type="ECO:0000256" key="4">
    <source>
        <dbReference type="ARBA" id="ARBA00022692"/>
    </source>
</evidence>
<feature type="transmembrane region" description="Helical" evidence="8">
    <location>
        <begin position="284"/>
        <end position="307"/>
    </location>
</feature>
<evidence type="ECO:0000256" key="8">
    <source>
        <dbReference type="SAM" id="Phobius"/>
    </source>
</evidence>
<keyword evidence="4 8" id="KW-0812">Transmembrane</keyword>
<dbReference type="InterPro" id="IPR013426">
    <property type="entry name" value="EpsH-like"/>
</dbReference>
<dbReference type="InterPro" id="IPR017540">
    <property type="entry name" value="Exosortase-1"/>
</dbReference>
<dbReference type="NCBIfam" id="TIGR03109">
    <property type="entry name" value="exosort_XrtA"/>
    <property type="match status" value="1"/>
</dbReference>
<gene>
    <name evidence="10" type="primary">xrtA</name>
    <name evidence="10" type="ORF">H8B19_07710</name>
</gene>
<feature type="transmembrane region" description="Helical" evidence="8">
    <location>
        <begin position="243"/>
        <end position="264"/>
    </location>
</feature>
<keyword evidence="5 10" id="KW-0378">Hydrolase</keyword>
<proteinExistence type="predicted"/>
<reference evidence="10" key="2">
    <citation type="submission" date="2020-08" db="EMBL/GenBank/DDBJ databases">
        <authorList>
            <person name="Lai Q."/>
        </authorList>
    </citation>
    <scope>NUCLEOTIDE SEQUENCE</scope>
    <source>
        <strain evidence="10">S27-2</strain>
    </source>
</reference>
<dbReference type="Proteomes" id="UP000601768">
    <property type="component" value="Unassembled WGS sequence"/>
</dbReference>
<dbReference type="GO" id="GO:0005886">
    <property type="term" value="C:plasma membrane"/>
    <property type="evidence" value="ECO:0007669"/>
    <property type="project" value="UniProtKB-SubCell"/>
</dbReference>
<keyword evidence="6 8" id="KW-1133">Transmembrane helix</keyword>
<evidence type="ECO:0000259" key="9">
    <source>
        <dbReference type="Pfam" id="PF11984"/>
    </source>
</evidence>
<keyword evidence="3" id="KW-0645">Protease</keyword>
<feature type="transmembrane region" description="Helical" evidence="8">
    <location>
        <begin position="204"/>
        <end position="231"/>
    </location>
</feature>
<feature type="transmembrane region" description="Helical" evidence="8">
    <location>
        <begin position="36"/>
        <end position="53"/>
    </location>
</feature>
<sequence>MQLSRFHLMVAIFIAWFALFFSSVWSTILIWERSETFTHGFLIAPICIYLIHLRWIRFKQVPTQANYFALIPIACMLLLWIAGRLAQILVAEQVAAFALLPLIYWSILGNKATRVILFPLVFWLFSVPAGEFLIPQLQNITADFTVFFLQLSNIPVYREGLYIAVPSGLFEVAVACSGIRYLIASFCLGTLFAYITYNGWKKRLIFIIFSLVLPIVANGIRAYGIVLIAHLSDMKYATGVDHLIYGWLWFGVVLFVMFAIGNIWRDPLPEKNNEEHDQLTDNKIAVPILLKPLLATLVLYCSGIAYIQSAQNPTLPAEVNLTELGDITPANNNWSWKPIFNNASQQLEGRINNNDIYIAYYQHSLENAELINSTHYPYDFKNWSLISSRKTNDYQLLEINNTNGDKRLVAYSYVTAWRQSPSSIEIKLVQAAQAILGLPQQGYFVALSHQLTRHSNDDKLFKQQADAFFSQDLSKVLSDD</sequence>
<evidence type="ECO:0000256" key="1">
    <source>
        <dbReference type="ARBA" id="ARBA00004651"/>
    </source>
</evidence>
<dbReference type="EMBL" id="JACNEP010000005">
    <property type="protein sequence ID" value="MBC3765758.1"/>
    <property type="molecule type" value="Genomic_DNA"/>
</dbReference>
<accession>A0A8J6M1S0</accession>
<feature type="transmembrane region" description="Helical" evidence="8">
    <location>
        <begin position="65"/>
        <end position="82"/>
    </location>
</feature>
<comment type="subcellular location">
    <subcellularLocation>
        <location evidence="1">Cell membrane</location>
        <topology evidence="1">Multi-pass membrane protein</topology>
    </subcellularLocation>
</comment>
<dbReference type="AlphaFoldDB" id="A0A8J6M1S0"/>